<keyword evidence="3" id="KW-1185">Reference proteome</keyword>
<dbReference type="RefSeq" id="WP_120059539.1">
    <property type="nucleotide sequence ID" value="NZ_QYRP01000002.1"/>
</dbReference>
<dbReference type="InterPro" id="IPR038765">
    <property type="entry name" value="Papain-like_cys_pep_sf"/>
</dbReference>
<dbReference type="SMART" id="SM00460">
    <property type="entry name" value="TGc"/>
    <property type="match status" value="1"/>
</dbReference>
<evidence type="ECO:0000313" key="3">
    <source>
        <dbReference type="Proteomes" id="UP000276542"/>
    </source>
</evidence>
<comment type="caution">
    <text evidence="2">The sequence shown here is derived from an EMBL/GenBank/DDBJ whole genome shotgun (WGS) entry which is preliminary data.</text>
</comment>
<dbReference type="EMBL" id="QYRP01000002">
    <property type="protein sequence ID" value="RJS45639.1"/>
    <property type="molecule type" value="Genomic_DNA"/>
</dbReference>
<dbReference type="InterPro" id="IPR002931">
    <property type="entry name" value="Transglutaminase-like"/>
</dbReference>
<dbReference type="Pfam" id="PF09899">
    <property type="entry name" value="DUF2126"/>
    <property type="match status" value="1"/>
</dbReference>
<dbReference type="PANTHER" id="PTHR33490:SF1">
    <property type="entry name" value="SLL1233 PROTEIN"/>
    <property type="match status" value="1"/>
</dbReference>
<organism evidence="2 3">
    <name type="scientific">Nocardioides cavernaquae</name>
    <dbReference type="NCBI Taxonomy" id="2321396"/>
    <lineage>
        <taxon>Bacteria</taxon>
        <taxon>Bacillati</taxon>
        <taxon>Actinomycetota</taxon>
        <taxon>Actinomycetes</taxon>
        <taxon>Propionibacteriales</taxon>
        <taxon>Nocardioidaceae</taxon>
        <taxon>Nocardioides</taxon>
    </lineage>
</organism>
<dbReference type="PANTHER" id="PTHR33490">
    <property type="entry name" value="BLR5614 PROTEIN-RELATED"/>
    <property type="match status" value="1"/>
</dbReference>
<dbReference type="SUPFAM" id="SSF54001">
    <property type="entry name" value="Cysteine proteinases"/>
    <property type="match status" value="1"/>
</dbReference>
<feature type="domain" description="Transglutaminase-like" evidence="1">
    <location>
        <begin position="182"/>
        <end position="258"/>
    </location>
</feature>
<dbReference type="InterPro" id="IPR013589">
    <property type="entry name" value="Bac_transglu_N"/>
</dbReference>
<dbReference type="Pfam" id="PF08379">
    <property type="entry name" value="Bact_transglu_N"/>
    <property type="match status" value="1"/>
</dbReference>
<accession>A0A3A5H4K5</accession>
<protein>
    <submittedName>
        <fullName evidence="2">Transglutaminase family protein</fullName>
    </submittedName>
</protein>
<dbReference type="InterPro" id="IPR018667">
    <property type="entry name" value="DUF2126"/>
</dbReference>
<sequence>MTIRVALEHRTTYTFDEPVQVFPHTVRLRPAPHARTPIESYSLTITPRNHFINWQQDAFGNFLARLVFPDPVKELDIRVDLVADLTVHNPFDFFVEEYAETFGFSYPPELLADLEPYLRPVDEIFDGVGPGPIVQEWLEKQGLAQRQGTRIVDFLVQVNQAVQGDVAYSVRMEPGVQSPDHTLSMALGSCRDSAWLLVSVLRQLGLAARFVSGYLVQLTSDEKSIDGPSGPTEDFTDLHAWTEVYIPGAGWIGLDPTSGLFAGEGHIPLSATPHPSGSAPITGATAPTNVSFAFHNTVTRIHEDPRVTLPYDEDQWAAVEQLGLYVDGLLETGDVRLTMGGEPTYVSVADQASPQWNTAADGPEKRDLARQLTQRLKERWAPLGVVHHGQGKWYPGEPLPRWQAQITWRADGQPIWSDPALLDHPWGEKTHPTRGQVRDISLALAARLGVPADHVRAAYDDPYGARWNDARQPFGDPEDPDAPPVDSIDEKALATEKAWVVPVFENPDGEGWGTAAWKLRRGRLYLTMGDSPAGLRLPLDSLAWNPPPDLPEVSPFADRPPLTAYDAATGAAQPAEVHPIADAPRHAVVVELRDGHLFAFLPPLTDLDRALQLVAAIEASAAQVGMPVVIEGYPLPGDPRTISMSVTPDPGVIEVNIQPTSTWPELRELTESLNQDAKLTRLATEKFDVDGTHTGTGGGNHFTLGGPTAADSPLLRRPDLLRSLLTYWQHHPALSYVFAGRFIGPTSQAPRVDEGRNETLYELEIAFAELDRAQREAPDGVAPAWIVDRLLRHLLTDLTGNTHRSEFCIDKLYSPDGSRGRLGLLELRGFEMPPHPRMALVQALLVRALVARFWNEPYKAPLVRWGTRLHDRFLLPEFATADLHEVVDELNTWLAAHDPDSPKFDKSWFDAFLEFRFPRLGEVDVAGVHLEARQAIEPWHVLGEEMALGGTARYVDSSVERLQVSASGLVEGRHVLTCNGVPMPLTATGTPGEFVAGVRYRAWAPYSALHPTIGVHGPIVVDLVDTWNKRSLGGFTYHVVHPGGRAYEDHPVNAMSAEARRASRFHAGGHTAGPMDVDTVLAVDGSSGVEYPTTLDLRRFSPGHSS</sequence>
<name>A0A3A5H4K5_9ACTN</name>
<proteinExistence type="predicted"/>
<evidence type="ECO:0000313" key="2">
    <source>
        <dbReference type="EMBL" id="RJS45639.1"/>
    </source>
</evidence>
<gene>
    <name evidence="2" type="ORF">D4739_05000</name>
</gene>
<dbReference type="Pfam" id="PF01841">
    <property type="entry name" value="Transglut_core"/>
    <property type="match status" value="1"/>
</dbReference>
<dbReference type="OrthoDB" id="9804023at2"/>
<dbReference type="Gene3D" id="3.10.620.30">
    <property type="match status" value="1"/>
</dbReference>
<dbReference type="Proteomes" id="UP000276542">
    <property type="component" value="Unassembled WGS sequence"/>
</dbReference>
<evidence type="ECO:0000259" key="1">
    <source>
        <dbReference type="SMART" id="SM00460"/>
    </source>
</evidence>
<reference evidence="3" key="1">
    <citation type="submission" date="2018-09" db="EMBL/GenBank/DDBJ databases">
        <authorList>
            <person name="Zhu H."/>
        </authorList>
    </citation>
    <scope>NUCLEOTIDE SEQUENCE [LARGE SCALE GENOMIC DNA]</scope>
    <source>
        <strain evidence="3">K1W22B-1</strain>
    </source>
</reference>
<dbReference type="AlphaFoldDB" id="A0A3A5H4K5"/>